<dbReference type="STRING" id="67767.A0A0J7K341"/>
<evidence type="ECO:0000313" key="9">
    <source>
        <dbReference type="Proteomes" id="UP000036403"/>
    </source>
</evidence>
<protein>
    <submittedName>
        <fullName evidence="8">Protein patched</fullName>
    </submittedName>
</protein>
<evidence type="ECO:0000256" key="3">
    <source>
        <dbReference type="ARBA" id="ARBA00022692"/>
    </source>
</evidence>
<gene>
    <name evidence="8" type="ORF">RF55_17225</name>
</gene>
<evidence type="ECO:0000256" key="4">
    <source>
        <dbReference type="ARBA" id="ARBA00022989"/>
    </source>
</evidence>
<dbReference type="AlphaFoldDB" id="A0A0J7K341"/>
<dbReference type="PANTHER" id="PTHR46022:SF1">
    <property type="entry name" value="PROTEIN PATCHED"/>
    <property type="match status" value="1"/>
</dbReference>
<keyword evidence="6" id="KW-0325">Glycoprotein</keyword>
<evidence type="ECO:0000256" key="7">
    <source>
        <dbReference type="SAM" id="MobiDB-lite"/>
    </source>
</evidence>
<accession>A0A0J7K341</accession>
<proteinExistence type="inferred from homology"/>
<dbReference type="GO" id="GO:0008158">
    <property type="term" value="F:hedgehog receptor activity"/>
    <property type="evidence" value="ECO:0007669"/>
    <property type="project" value="TreeGrafter"/>
</dbReference>
<dbReference type="Proteomes" id="UP000036403">
    <property type="component" value="Unassembled WGS sequence"/>
</dbReference>
<dbReference type="PaxDb" id="67767-A0A0J7K341"/>
<dbReference type="PANTHER" id="PTHR46022">
    <property type="entry name" value="PROTEIN PATCHED"/>
    <property type="match status" value="1"/>
</dbReference>
<dbReference type="GO" id="GO:0005119">
    <property type="term" value="F:smoothened binding"/>
    <property type="evidence" value="ECO:0007669"/>
    <property type="project" value="TreeGrafter"/>
</dbReference>
<evidence type="ECO:0000313" key="8">
    <source>
        <dbReference type="EMBL" id="KMQ84734.1"/>
    </source>
</evidence>
<evidence type="ECO:0000256" key="5">
    <source>
        <dbReference type="ARBA" id="ARBA00023136"/>
    </source>
</evidence>
<dbReference type="GO" id="GO:0097108">
    <property type="term" value="F:hedgehog family protein binding"/>
    <property type="evidence" value="ECO:0007669"/>
    <property type="project" value="TreeGrafter"/>
</dbReference>
<comment type="subcellular location">
    <subcellularLocation>
        <location evidence="1">Membrane</location>
        <topology evidence="1">Multi-pass membrane protein</topology>
    </subcellularLocation>
</comment>
<comment type="caution">
    <text evidence="8">The sequence shown here is derived from an EMBL/GenBank/DDBJ whole genome shotgun (WGS) entry which is preliminary data.</text>
</comment>
<dbReference type="OrthoDB" id="5873834at2759"/>
<dbReference type="GO" id="GO:0005886">
    <property type="term" value="C:plasma membrane"/>
    <property type="evidence" value="ECO:0007669"/>
    <property type="project" value="TreeGrafter"/>
</dbReference>
<keyword evidence="5" id="KW-0472">Membrane</keyword>
<keyword evidence="4" id="KW-1133">Transmembrane helix</keyword>
<evidence type="ECO:0000256" key="2">
    <source>
        <dbReference type="ARBA" id="ARBA00005585"/>
    </source>
</evidence>
<comment type="similarity">
    <text evidence="2">Belongs to the patched family.</text>
</comment>
<evidence type="ECO:0000256" key="6">
    <source>
        <dbReference type="ARBA" id="ARBA00023180"/>
    </source>
</evidence>
<feature type="region of interest" description="Disordered" evidence="7">
    <location>
        <begin position="31"/>
        <end position="54"/>
    </location>
</feature>
<dbReference type="EMBL" id="LBMM01015624">
    <property type="protein sequence ID" value="KMQ84734.1"/>
    <property type="molecule type" value="Genomic_DNA"/>
</dbReference>
<feature type="non-terminal residue" evidence="8">
    <location>
        <position position="54"/>
    </location>
</feature>
<keyword evidence="3" id="KW-0812">Transmembrane</keyword>
<organism evidence="8 9">
    <name type="scientific">Lasius niger</name>
    <name type="common">Black garden ant</name>
    <dbReference type="NCBI Taxonomy" id="67767"/>
    <lineage>
        <taxon>Eukaryota</taxon>
        <taxon>Metazoa</taxon>
        <taxon>Ecdysozoa</taxon>
        <taxon>Arthropoda</taxon>
        <taxon>Hexapoda</taxon>
        <taxon>Insecta</taxon>
        <taxon>Pterygota</taxon>
        <taxon>Neoptera</taxon>
        <taxon>Endopterygota</taxon>
        <taxon>Hymenoptera</taxon>
        <taxon>Apocrita</taxon>
        <taxon>Aculeata</taxon>
        <taxon>Formicoidea</taxon>
        <taxon>Formicidae</taxon>
        <taxon>Formicinae</taxon>
        <taxon>Lasius</taxon>
        <taxon>Lasius</taxon>
    </lineage>
</organism>
<evidence type="ECO:0000256" key="1">
    <source>
        <dbReference type="ARBA" id="ARBA00004141"/>
    </source>
</evidence>
<name>A0A0J7K341_LASNI</name>
<sequence>MLDEMKKLQFVFPFKTLEDYMKRAGITNGYQSKPCLNPADPECPETAPNKKSQQ</sequence>
<reference evidence="8 9" key="1">
    <citation type="submission" date="2015-04" db="EMBL/GenBank/DDBJ databases">
        <title>Lasius niger genome sequencing.</title>
        <authorList>
            <person name="Konorov E.A."/>
            <person name="Nikitin M.A."/>
            <person name="Kirill M.V."/>
            <person name="Chang P."/>
        </authorList>
    </citation>
    <scope>NUCLEOTIDE SEQUENCE [LARGE SCALE GENOMIC DNA]</scope>
    <source>
        <tissue evidence="8">Whole</tissue>
    </source>
</reference>
<dbReference type="GO" id="GO:0045879">
    <property type="term" value="P:negative regulation of smoothened signaling pathway"/>
    <property type="evidence" value="ECO:0007669"/>
    <property type="project" value="TreeGrafter"/>
</dbReference>
<keyword evidence="9" id="KW-1185">Reference proteome</keyword>